<dbReference type="Proteomes" id="UP000228947">
    <property type="component" value="Unassembled WGS sequence"/>
</dbReference>
<keyword evidence="2" id="KW-0812">Transmembrane</keyword>
<evidence type="ECO:0000313" key="3">
    <source>
        <dbReference type="EMBL" id="PJF42776.1"/>
    </source>
</evidence>
<comment type="caution">
    <text evidence="3">The sequence shown here is derived from an EMBL/GenBank/DDBJ whole genome shotgun (WGS) entry which is preliminary data.</text>
</comment>
<name>A0A2M8PZ00_9CHLR</name>
<organism evidence="3 4">
    <name type="scientific">Candidatus Thermofonsia Clade 1 bacterium</name>
    <dbReference type="NCBI Taxonomy" id="2364210"/>
    <lineage>
        <taxon>Bacteria</taxon>
        <taxon>Bacillati</taxon>
        <taxon>Chloroflexota</taxon>
        <taxon>Candidatus Thermofontia</taxon>
        <taxon>Candidatus Thermofonsia Clade 1</taxon>
    </lineage>
</organism>
<proteinExistence type="predicted"/>
<dbReference type="EMBL" id="PGTL01000009">
    <property type="protein sequence ID" value="PJF42776.1"/>
    <property type="molecule type" value="Genomic_DNA"/>
</dbReference>
<sequence>MAEEGSQRKVGTKYPLIVYRLLARRYRSVSMLLIIVGAVAQLPRFIPEARFAEALLTYEQLSLIGLAALLTGLGLFVASLLEGRLAYVQPRPEYLLINMAGGRVAVGYLRINETKLDILRHVLDINKVRGRDQALMKLLNKRHKERVLEVVLSDFPLPEAQMRKRLHRSFFSERSEHGLVLIVPRPESLKFEIDSAIGRAREARRVAEQGERDPLAAFRPTRSG</sequence>
<feature type="transmembrane region" description="Helical" evidence="2">
    <location>
        <begin position="29"/>
        <end position="46"/>
    </location>
</feature>
<evidence type="ECO:0000313" key="4">
    <source>
        <dbReference type="Proteomes" id="UP000228947"/>
    </source>
</evidence>
<reference evidence="3 4" key="1">
    <citation type="submission" date="2017-11" db="EMBL/GenBank/DDBJ databases">
        <title>Evolution of Phototrophy in the Chloroflexi Phylum Driven by Horizontal Gene Transfer.</title>
        <authorList>
            <person name="Ward L.M."/>
            <person name="Hemp J."/>
            <person name="Shih P.M."/>
            <person name="Mcglynn S.E."/>
            <person name="Fischer W."/>
        </authorList>
    </citation>
    <scope>NUCLEOTIDE SEQUENCE [LARGE SCALE GENOMIC DNA]</scope>
    <source>
        <strain evidence="3">CP1_1M</strain>
    </source>
</reference>
<evidence type="ECO:0000256" key="2">
    <source>
        <dbReference type="SAM" id="Phobius"/>
    </source>
</evidence>
<evidence type="ECO:0000256" key="1">
    <source>
        <dbReference type="SAM" id="MobiDB-lite"/>
    </source>
</evidence>
<accession>A0A2M8PZ00</accession>
<dbReference type="AlphaFoldDB" id="A0A2M8PZ00"/>
<protein>
    <submittedName>
        <fullName evidence="3">Uncharacterized protein</fullName>
    </submittedName>
</protein>
<gene>
    <name evidence="3" type="ORF">CUN50_02960</name>
</gene>
<feature type="transmembrane region" description="Helical" evidence="2">
    <location>
        <begin position="61"/>
        <end position="81"/>
    </location>
</feature>
<keyword evidence="2" id="KW-1133">Transmembrane helix</keyword>
<feature type="region of interest" description="Disordered" evidence="1">
    <location>
        <begin position="204"/>
        <end position="224"/>
    </location>
</feature>
<feature type="compositionally biased region" description="Basic and acidic residues" evidence="1">
    <location>
        <begin position="204"/>
        <end position="214"/>
    </location>
</feature>
<keyword evidence="2" id="KW-0472">Membrane</keyword>